<accession>A0AAN9MW41</accession>
<dbReference type="AlphaFoldDB" id="A0AAN9MW41"/>
<comment type="caution">
    <text evidence="1">The sequence shown here is derived from an EMBL/GenBank/DDBJ whole genome shotgun (WGS) entry which is preliminary data.</text>
</comment>
<reference evidence="1 2" key="1">
    <citation type="submission" date="2024-01" db="EMBL/GenBank/DDBJ databases">
        <title>The genomes of 5 underutilized Papilionoideae crops provide insights into root nodulation and disease resistanc.</title>
        <authorList>
            <person name="Jiang F."/>
        </authorList>
    </citation>
    <scope>NUCLEOTIDE SEQUENCE [LARGE SCALE GENOMIC DNA]</scope>
    <source>
        <strain evidence="1">LVBAO_FW01</strain>
        <tissue evidence="1">Leaves</tissue>
    </source>
</reference>
<organism evidence="1 2">
    <name type="scientific">Canavalia gladiata</name>
    <name type="common">Sword bean</name>
    <name type="synonym">Dolichos gladiatus</name>
    <dbReference type="NCBI Taxonomy" id="3824"/>
    <lineage>
        <taxon>Eukaryota</taxon>
        <taxon>Viridiplantae</taxon>
        <taxon>Streptophyta</taxon>
        <taxon>Embryophyta</taxon>
        <taxon>Tracheophyta</taxon>
        <taxon>Spermatophyta</taxon>
        <taxon>Magnoliopsida</taxon>
        <taxon>eudicotyledons</taxon>
        <taxon>Gunneridae</taxon>
        <taxon>Pentapetalae</taxon>
        <taxon>rosids</taxon>
        <taxon>fabids</taxon>
        <taxon>Fabales</taxon>
        <taxon>Fabaceae</taxon>
        <taxon>Papilionoideae</taxon>
        <taxon>50 kb inversion clade</taxon>
        <taxon>NPAAA clade</taxon>
        <taxon>indigoferoid/millettioid clade</taxon>
        <taxon>Phaseoleae</taxon>
        <taxon>Canavalia</taxon>
    </lineage>
</organism>
<protein>
    <submittedName>
        <fullName evidence="1">Uncharacterized protein</fullName>
    </submittedName>
</protein>
<sequence>MKQLKGLPRPLPAKPKLYPYLSFTNRDNLNNSGLIPHASRVSMPLSRGCMRQLDSSLIQGRMSSLAAPYLGILVSSRVVTHLSNNHIPLPSPYPVGFSRARAESQPHANILYRAILC</sequence>
<keyword evidence="2" id="KW-1185">Reference proteome</keyword>
<dbReference type="Proteomes" id="UP001367508">
    <property type="component" value="Unassembled WGS sequence"/>
</dbReference>
<proteinExistence type="predicted"/>
<gene>
    <name evidence="1" type="ORF">VNO77_03056</name>
</gene>
<dbReference type="EMBL" id="JAYMYQ010000001">
    <property type="protein sequence ID" value="KAK7361031.1"/>
    <property type="molecule type" value="Genomic_DNA"/>
</dbReference>
<name>A0AAN9MW41_CANGL</name>
<evidence type="ECO:0000313" key="1">
    <source>
        <dbReference type="EMBL" id="KAK7361031.1"/>
    </source>
</evidence>
<evidence type="ECO:0000313" key="2">
    <source>
        <dbReference type="Proteomes" id="UP001367508"/>
    </source>
</evidence>